<evidence type="ECO:0000313" key="2">
    <source>
        <dbReference type="Proteomes" id="UP001165121"/>
    </source>
</evidence>
<organism evidence="1 2">
    <name type="scientific">Phytophthora fragariaefolia</name>
    <dbReference type="NCBI Taxonomy" id="1490495"/>
    <lineage>
        <taxon>Eukaryota</taxon>
        <taxon>Sar</taxon>
        <taxon>Stramenopiles</taxon>
        <taxon>Oomycota</taxon>
        <taxon>Peronosporomycetes</taxon>
        <taxon>Peronosporales</taxon>
        <taxon>Peronosporaceae</taxon>
        <taxon>Phytophthora</taxon>
    </lineage>
</organism>
<proteinExistence type="predicted"/>
<dbReference type="AlphaFoldDB" id="A0A9W7DBH7"/>
<comment type="caution">
    <text evidence="1">The sequence shown here is derived from an EMBL/GenBank/DDBJ whole genome shotgun (WGS) entry which is preliminary data.</text>
</comment>
<keyword evidence="2" id="KW-1185">Reference proteome</keyword>
<name>A0A9W7DBH7_9STRA</name>
<evidence type="ECO:0000313" key="1">
    <source>
        <dbReference type="EMBL" id="GMF81595.1"/>
    </source>
</evidence>
<protein>
    <submittedName>
        <fullName evidence="1">Unnamed protein product</fullName>
    </submittedName>
</protein>
<reference evidence="1" key="1">
    <citation type="submission" date="2023-04" db="EMBL/GenBank/DDBJ databases">
        <title>Phytophthora fragariaefolia NBRC 109709.</title>
        <authorList>
            <person name="Ichikawa N."/>
            <person name="Sato H."/>
            <person name="Tonouchi N."/>
        </authorList>
    </citation>
    <scope>NUCLEOTIDE SEQUENCE</scope>
    <source>
        <strain evidence="1">NBRC 109709</strain>
    </source>
</reference>
<gene>
    <name evidence="1" type="ORF">Pfra01_002874600</name>
</gene>
<sequence length="123" mass="13911">MQEHLYITHPYRRSIVSQSILALSKVRTASLLQFSINTFKFHYQSNGGLHESCGRLRSQCGLNFSACENTCSCTGTHNSEAVKSALEANHEDWSIVELHIDMAEVSLPDEKILDGRKIYEKHT</sequence>
<accession>A0A9W7DBH7</accession>
<dbReference type="Proteomes" id="UP001165121">
    <property type="component" value="Unassembled WGS sequence"/>
</dbReference>
<dbReference type="EMBL" id="BSXT01010660">
    <property type="protein sequence ID" value="GMF81595.1"/>
    <property type="molecule type" value="Genomic_DNA"/>
</dbReference>